<dbReference type="GO" id="GO:0005739">
    <property type="term" value="C:mitochondrion"/>
    <property type="evidence" value="ECO:0007669"/>
    <property type="project" value="TreeGrafter"/>
</dbReference>
<dbReference type="EMBL" id="KZ994742">
    <property type="protein sequence ID" value="RKO92181.1"/>
    <property type="molecule type" value="Genomic_DNA"/>
</dbReference>
<dbReference type="Pfam" id="PF01535">
    <property type="entry name" value="PPR"/>
    <property type="match status" value="1"/>
</dbReference>
<sequence length="779" mass="83730">MAELGQTDQLDRTLVALTRAKESGALNTDLRGLRTVAAEKRGDVEEVWRLLPELLGGMRDPPPVAWQVFARVVGPISAPSVSASKSAEHGSSIAAEESTSPDAGGHFPDSPLMPSDSSAAPPPGPSLIDSSRVRNFGNLVLGLGGFPKATNHPAGKHLVTAYLVLGDTESALALTRAEIPESVTESYGDIALHILSQPPPPVPFPASTTAVTTPPVQLPAILSLLDEMARADVPWLHVCTESIWTLTERGDFPAVITLLSRLEALDSQGLEDARRSLLRLIVIHKAQFKEVVEVDGASPEGDVARCRRALVEAQNRLQKLRDDTPRSSTSSSHNGVDRQRRIATMGAFARAGDSEEAVRCFRELVDERPRTGVANELLETLCRNNAEAAIVAAFESMKASGPPPDIVTYRLVVGIYARRKQHDRVVELWNEGIARGIDRAKATREMGVNAALAMAELGESDQFNGLLGALMREKESGLLKGDLRGLQTIAAEKRGDVEEVWRLLPELLRGKHKVPPIAWKALARVVGPISTPRVSASISFEKERATAAEESTSHDAGGYPPDLPLTPTDTSAASAPIGGEAPSSIDSSRVRNFRNLVLRLGGFPKATKHPVGQYLVTSYIALGDTESALALTRAKIPETHSQTYVEIARYILSQPPPTALSPAPITALSTTTYASQLPAILSLLEEMAPADVSPEDVYAESIWTLTERGDFPALTALLSRLETLDGLVIDSTCRSLVNLIAPHQAEFDAFVKLHAASKEGEVARCRRALVEAVKRLKGL</sequence>
<dbReference type="PANTHER" id="PTHR47934">
    <property type="entry name" value="PENTATRICOPEPTIDE REPEAT-CONTAINING PROTEIN PET309, MITOCHONDRIAL"/>
    <property type="match status" value="1"/>
</dbReference>
<dbReference type="GO" id="GO:0007005">
    <property type="term" value="P:mitochondrion organization"/>
    <property type="evidence" value="ECO:0007669"/>
    <property type="project" value="TreeGrafter"/>
</dbReference>
<protein>
    <recommendedName>
        <fullName evidence="4">Pentacotripeptide-repeat region of PRORP domain-containing protein</fullName>
    </recommendedName>
</protein>
<evidence type="ECO:0000256" key="1">
    <source>
        <dbReference type="SAM" id="MobiDB-lite"/>
    </source>
</evidence>
<keyword evidence="3" id="KW-1185">Reference proteome</keyword>
<feature type="region of interest" description="Disordered" evidence="1">
    <location>
        <begin position="80"/>
        <end position="128"/>
    </location>
</feature>
<dbReference type="GO" id="GO:0006396">
    <property type="term" value="P:RNA processing"/>
    <property type="evidence" value="ECO:0007669"/>
    <property type="project" value="TreeGrafter"/>
</dbReference>
<dbReference type="OrthoDB" id="185373at2759"/>
<dbReference type="AlphaFoldDB" id="A0A4P9WH79"/>
<accession>A0A4P9WH79</accession>
<dbReference type="InterPro" id="IPR051114">
    <property type="entry name" value="Mito_RNA_Proc_CCM1"/>
</dbReference>
<dbReference type="InterPro" id="IPR002885">
    <property type="entry name" value="PPR_rpt"/>
</dbReference>
<dbReference type="Proteomes" id="UP000269721">
    <property type="component" value="Unassembled WGS sequence"/>
</dbReference>
<feature type="region of interest" description="Disordered" evidence="1">
    <location>
        <begin position="542"/>
        <end position="586"/>
    </location>
</feature>
<feature type="compositionally biased region" description="Low complexity" evidence="1">
    <location>
        <begin position="108"/>
        <end position="119"/>
    </location>
</feature>
<organism evidence="2 3">
    <name type="scientific">Blyttiomyces helicus</name>
    <dbReference type="NCBI Taxonomy" id="388810"/>
    <lineage>
        <taxon>Eukaryota</taxon>
        <taxon>Fungi</taxon>
        <taxon>Fungi incertae sedis</taxon>
        <taxon>Chytridiomycota</taxon>
        <taxon>Chytridiomycota incertae sedis</taxon>
        <taxon>Chytridiomycetes</taxon>
        <taxon>Chytridiomycetes incertae sedis</taxon>
        <taxon>Blyttiomyces</taxon>
    </lineage>
</organism>
<dbReference type="Gene3D" id="1.25.40.10">
    <property type="entry name" value="Tetratricopeptide repeat domain"/>
    <property type="match status" value="1"/>
</dbReference>
<reference evidence="3" key="1">
    <citation type="journal article" date="2018" name="Nat. Microbiol.">
        <title>Leveraging single-cell genomics to expand the fungal tree of life.</title>
        <authorList>
            <person name="Ahrendt S.R."/>
            <person name="Quandt C.A."/>
            <person name="Ciobanu D."/>
            <person name="Clum A."/>
            <person name="Salamov A."/>
            <person name="Andreopoulos B."/>
            <person name="Cheng J.F."/>
            <person name="Woyke T."/>
            <person name="Pelin A."/>
            <person name="Henrissat B."/>
            <person name="Reynolds N.K."/>
            <person name="Benny G.L."/>
            <person name="Smith M.E."/>
            <person name="James T.Y."/>
            <person name="Grigoriev I.V."/>
        </authorList>
    </citation>
    <scope>NUCLEOTIDE SEQUENCE [LARGE SCALE GENOMIC DNA]</scope>
</reference>
<evidence type="ECO:0000313" key="2">
    <source>
        <dbReference type="EMBL" id="RKO92181.1"/>
    </source>
</evidence>
<dbReference type="GO" id="GO:0003729">
    <property type="term" value="F:mRNA binding"/>
    <property type="evidence" value="ECO:0007669"/>
    <property type="project" value="TreeGrafter"/>
</dbReference>
<gene>
    <name evidence="2" type="ORF">BDK51DRAFT_33346</name>
</gene>
<evidence type="ECO:0000313" key="3">
    <source>
        <dbReference type="Proteomes" id="UP000269721"/>
    </source>
</evidence>
<feature type="region of interest" description="Disordered" evidence="1">
    <location>
        <begin position="317"/>
        <end position="337"/>
    </location>
</feature>
<name>A0A4P9WH79_9FUNG</name>
<proteinExistence type="predicted"/>
<dbReference type="PANTHER" id="PTHR47934:SF6">
    <property type="entry name" value="MITOCHONDRIAL GROUP I INTRON SPLICING FACTOR CCM1-RELATED"/>
    <property type="match status" value="1"/>
</dbReference>
<dbReference type="InterPro" id="IPR011990">
    <property type="entry name" value="TPR-like_helical_dom_sf"/>
</dbReference>
<evidence type="ECO:0008006" key="4">
    <source>
        <dbReference type="Google" id="ProtNLM"/>
    </source>
</evidence>
<feature type="compositionally biased region" description="Basic and acidic residues" evidence="1">
    <location>
        <begin position="542"/>
        <end position="553"/>
    </location>
</feature>